<dbReference type="Proteomes" id="UP000292120">
    <property type="component" value="Unassembled WGS sequence"/>
</dbReference>
<dbReference type="RefSeq" id="WP_130968237.1">
    <property type="nucleotide sequence ID" value="NZ_SIXI01000004.1"/>
</dbReference>
<proteinExistence type="predicted"/>
<dbReference type="OrthoDB" id="9807209at2"/>
<sequence>MGNVLYLVHRMPYPPDKGDKVRSYHLLKHLQRRHRVFLGTFIDDPQDEAHLPALRALCPDLHVERLSPAWGKLRSLPAMLCEEPLSVRFYRSQRMRDWVASVVRDHRPEAAVVFSGAMAQFAMPHIAQVPMLLDLVDVDSVKWAQYAQARRGPMAWLYQRESRCLLAFEREAVAISEHAFLVTDKEAALFRSLAPESQHKVQALCNGVDASVFAPEPHSPSPFASTDRPIVFTGAMDYWPNVDGVIWFAREVLPQVRQRWPHATFHVVGRNPTPEVRALQGPGVTVTGTVPDVRPYLQHAHAVVAPLRVARGIQNKILEAMAMAQPVITVHGCAEAISATPAQGLWVADSPEEWSQAIDRSLSSPQAHVQAGLNARHFVVEHFSWQAHLSGLDALWPQGVRS</sequence>
<evidence type="ECO:0000313" key="2">
    <source>
        <dbReference type="Proteomes" id="UP000292120"/>
    </source>
</evidence>
<gene>
    <name evidence="1" type="ORF">EYS42_11155</name>
</gene>
<keyword evidence="1" id="KW-0808">Transferase</keyword>
<dbReference type="PANTHER" id="PTHR12526">
    <property type="entry name" value="GLYCOSYLTRANSFERASE"/>
    <property type="match status" value="1"/>
</dbReference>
<protein>
    <submittedName>
        <fullName evidence="1">TIGR03087 family PEP-CTERM/XrtA system glycosyltransferase</fullName>
    </submittedName>
</protein>
<dbReference type="Pfam" id="PF13692">
    <property type="entry name" value="Glyco_trans_1_4"/>
    <property type="match status" value="1"/>
</dbReference>
<accession>A0A4Q9GZH5</accession>
<dbReference type="NCBIfam" id="TIGR03087">
    <property type="entry name" value="stp1"/>
    <property type="match status" value="1"/>
</dbReference>
<dbReference type="AlphaFoldDB" id="A0A4Q9GZH5"/>
<reference evidence="1 2" key="1">
    <citation type="submission" date="2019-02" db="EMBL/GenBank/DDBJ databases">
        <title>Aquabacterium sp. strain KMB7.</title>
        <authorList>
            <person name="Chen W.-M."/>
        </authorList>
    </citation>
    <scope>NUCLEOTIDE SEQUENCE [LARGE SCALE GENOMIC DNA]</scope>
    <source>
        <strain evidence="1 2">KMB7</strain>
    </source>
</reference>
<dbReference type="SUPFAM" id="SSF53756">
    <property type="entry name" value="UDP-Glycosyltransferase/glycogen phosphorylase"/>
    <property type="match status" value="1"/>
</dbReference>
<dbReference type="InterPro" id="IPR017521">
    <property type="entry name" value="Sugar_tfrase_PEP-CTERM_Stp1"/>
</dbReference>
<keyword evidence="2" id="KW-1185">Reference proteome</keyword>
<dbReference type="Gene3D" id="3.40.50.2000">
    <property type="entry name" value="Glycogen Phosphorylase B"/>
    <property type="match status" value="1"/>
</dbReference>
<evidence type="ECO:0000313" key="1">
    <source>
        <dbReference type="EMBL" id="TBO30245.1"/>
    </source>
</evidence>
<organism evidence="1 2">
    <name type="scientific">Aquabacterium lacunae</name>
    <dbReference type="NCBI Taxonomy" id="2528630"/>
    <lineage>
        <taxon>Bacteria</taxon>
        <taxon>Pseudomonadati</taxon>
        <taxon>Pseudomonadota</taxon>
        <taxon>Betaproteobacteria</taxon>
        <taxon>Burkholderiales</taxon>
        <taxon>Aquabacterium</taxon>
    </lineage>
</organism>
<comment type="caution">
    <text evidence="1">The sequence shown here is derived from an EMBL/GenBank/DDBJ whole genome shotgun (WGS) entry which is preliminary data.</text>
</comment>
<dbReference type="CDD" id="cd03801">
    <property type="entry name" value="GT4_PimA-like"/>
    <property type="match status" value="1"/>
</dbReference>
<dbReference type="GO" id="GO:0016757">
    <property type="term" value="F:glycosyltransferase activity"/>
    <property type="evidence" value="ECO:0007669"/>
    <property type="project" value="TreeGrafter"/>
</dbReference>
<name>A0A4Q9GZH5_9BURK</name>
<dbReference type="EMBL" id="SIXI01000004">
    <property type="protein sequence ID" value="TBO30245.1"/>
    <property type="molecule type" value="Genomic_DNA"/>
</dbReference>
<dbReference type="PANTHER" id="PTHR12526:SF600">
    <property type="entry name" value="GLYCOSYL TRANSFERASE GROUP 1"/>
    <property type="match status" value="1"/>
</dbReference>